<evidence type="ECO:0000259" key="11">
    <source>
        <dbReference type="PROSITE" id="PS51998"/>
    </source>
</evidence>
<feature type="region of interest" description="Disordered" evidence="10">
    <location>
        <begin position="1"/>
        <end position="220"/>
    </location>
</feature>
<evidence type="ECO:0000256" key="10">
    <source>
        <dbReference type="SAM" id="MobiDB-lite"/>
    </source>
</evidence>
<evidence type="ECO:0000256" key="3">
    <source>
        <dbReference type="ARBA" id="ARBA00022765"/>
    </source>
</evidence>
<feature type="compositionally biased region" description="Basic and acidic residues" evidence="10">
    <location>
        <begin position="191"/>
        <end position="216"/>
    </location>
</feature>
<evidence type="ECO:0000256" key="7">
    <source>
        <dbReference type="ARBA" id="ARBA00056057"/>
    </source>
</evidence>
<organism evidence="12 13">
    <name type="scientific">Dendroctonus ponderosae</name>
    <name type="common">Mountain pine beetle</name>
    <dbReference type="NCBI Taxonomy" id="77166"/>
    <lineage>
        <taxon>Eukaryota</taxon>
        <taxon>Metazoa</taxon>
        <taxon>Ecdysozoa</taxon>
        <taxon>Arthropoda</taxon>
        <taxon>Hexapoda</taxon>
        <taxon>Insecta</taxon>
        <taxon>Pterygota</taxon>
        <taxon>Neoptera</taxon>
        <taxon>Endopterygota</taxon>
        <taxon>Coleoptera</taxon>
        <taxon>Polyphaga</taxon>
        <taxon>Cucujiformia</taxon>
        <taxon>Curculionidae</taxon>
        <taxon>Scolytinae</taxon>
        <taxon>Dendroctonus</taxon>
    </lineage>
</organism>
<dbReference type="PROSITE" id="PS51998">
    <property type="entry name" value="DEK_C"/>
    <property type="match status" value="1"/>
</dbReference>
<dbReference type="PANTHER" id="PTHR13468:SF1">
    <property type="entry name" value="PROTEIN DEK"/>
    <property type="match status" value="1"/>
</dbReference>
<feature type="compositionally biased region" description="Basic and acidic residues" evidence="10">
    <location>
        <begin position="123"/>
        <end position="147"/>
    </location>
</feature>
<evidence type="ECO:0000313" key="12">
    <source>
        <dbReference type="EMBL" id="ERL85056.1"/>
    </source>
</evidence>
<dbReference type="GO" id="GO:0006325">
    <property type="term" value="P:chromatin organization"/>
    <property type="evidence" value="ECO:0007669"/>
    <property type="project" value="UniProtKB-KW"/>
</dbReference>
<comment type="subcellular location">
    <subcellularLocation>
        <location evidence="1">Nucleus</location>
    </subcellularLocation>
</comment>
<dbReference type="GO" id="GO:0042393">
    <property type="term" value="F:histone binding"/>
    <property type="evidence" value="ECO:0007669"/>
    <property type="project" value="TreeGrafter"/>
</dbReference>
<dbReference type="Gene3D" id="1.10.10.60">
    <property type="entry name" value="Homeodomain-like"/>
    <property type="match status" value="1"/>
</dbReference>
<dbReference type="InterPro" id="IPR044198">
    <property type="entry name" value="DEK"/>
</dbReference>
<dbReference type="Pfam" id="PF08766">
    <property type="entry name" value="DEK_C"/>
    <property type="match status" value="1"/>
</dbReference>
<accession>U4U376</accession>
<feature type="compositionally biased region" description="Polar residues" evidence="10">
    <location>
        <begin position="1"/>
        <end position="18"/>
    </location>
</feature>
<protein>
    <recommendedName>
        <fullName evidence="9">Protein DEK</fullName>
    </recommendedName>
</protein>
<sequence length="569" mass="63288">MTFAMSTEGDSVKSSLSEANDKNATDNHTDESSQDSVDVKDAPVDKPVENNVNSENVDKPKEESTEGESDQETPEKKDTPVPEGNKKAEKTEENEKEKVDDDVKAEAKKGKSEDEADNEEESDAKKENKPSKEAKNAKEPKDKEEKASTASEKDEEEDEEAEDGEDDADEKPEKVDKKKGVPLLDQPLETSGKRERKNVQRFEEDVKKQETGKVEVEEGSGTALGEIPRVEASITRFKNDDLKFLHRLLFNVQGNKNLFKKNIRKFSGFAFDSDSDEHKKKVEFLKKTELKYLKTTCEILDLTKTGTKDDLVDRIMEFLSEPSDSGKPVGGTGRPKRASAVRANNRGYSSHDDYSSDERHASRARRDKGKRANLKDDSSSDEEFKPGDVSDASDEKPRAASKRKRGRNKKGSSEEDEISLSGGSSEESDDLPKSKRRRSITKANSKGKSKTPSRRGRPAKGATPATRKGKRGRKPKDVSSDEEDGDKIDEGSSSEDEPLAKKKAKSGEPPTDEEIKTFIKSVLDGANLEEITMKTVCQRVYDNYPDFDLTARKNFIKSTVKSVSDINVN</sequence>
<dbReference type="OrthoDB" id="10248551at2759"/>
<dbReference type="PANTHER" id="PTHR13468">
    <property type="entry name" value="DEK PROTEIN"/>
    <property type="match status" value="1"/>
</dbReference>
<dbReference type="SUPFAM" id="SSF68906">
    <property type="entry name" value="SAP domain"/>
    <property type="match status" value="1"/>
</dbReference>
<dbReference type="GO" id="GO:2000779">
    <property type="term" value="P:regulation of double-strand break repair"/>
    <property type="evidence" value="ECO:0007669"/>
    <property type="project" value="TreeGrafter"/>
</dbReference>
<evidence type="ECO:0000313" key="13">
    <source>
        <dbReference type="Proteomes" id="UP000030742"/>
    </source>
</evidence>
<reference evidence="12 13" key="1">
    <citation type="journal article" date="2013" name="Genome Biol.">
        <title>Draft genome of the mountain pine beetle, Dendroctonus ponderosae Hopkins, a major forest pest.</title>
        <authorList>
            <person name="Keeling C.I."/>
            <person name="Yuen M.M."/>
            <person name="Liao N.Y."/>
            <person name="Docking T.R."/>
            <person name="Chan S.K."/>
            <person name="Taylor G.A."/>
            <person name="Palmquist D.L."/>
            <person name="Jackman S.D."/>
            <person name="Nguyen A."/>
            <person name="Li M."/>
            <person name="Henderson H."/>
            <person name="Janes J.K."/>
            <person name="Zhao Y."/>
            <person name="Pandoh P."/>
            <person name="Moore R."/>
            <person name="Sperling F.A."/>
            <person name="Huber D.P."/>
            <person name="Birol I."/>
            <person name="Jones S.J."/>
            <person name="Bohlmann J."/>
        </authorList>
    </citation>
    <scope>NUCLEOTIDE SEQUENCE</scope>
</reference>
<feature type="compositionally biased region" description="Basic residues" evidence="10">
    <location>
        <begin position="399"/>
        <end position="410"/>
    </location>
</feature>
<evidence type="ECO:0000256" key="2">
    <source>
        <dbReference type="ARBA" id="ARBA00022553"/>
    </source>
</evidence>
<dbReference type="SUPFAM" id="SSF109715">
    <property type="entry name" value="DEK C-terminal domain"/>
    <property type="match status" value="1"/>
</dbReference>
<feature type="compositionally biased region" description="Basic residues" evidence="10">
    <location>
        <begin position="362"/>
        <end position="372"/>
    </location>
</feature>
<dbReference type="GO" id="GO:0003677">
    <property type="term" value="F:DNA binding"/>
    <property type="evidence" value="ECO:0007669"/>
    <property type="project" value="UniProtKB-KW"/>
</dbReference>
<dbReference type="InterPro" id="IPR014876">
    <property type="entry name" value="DEK_C"/>
</dbReference>
<keyword evidence="6" id="KW-0539">Nucleus</keyword>
<dbReference type="GO" id="GO:0005634">
    <property type="term" value="C:nucleus"/>
    <property type="evidence" value="ECO:0007669"/>
    <property type="project" value="UniProtKB-SubCell"/>
</dbReference>
<evidence type="ECO:0000256" key="9">
    <source>
        <dbReference type="ARBA" id="ARBA00074520"/>
    </source>
</evidence>
<comment type="function">
    <text evidence="7">Involved in chromatin organization.</text>
</comment>
<feature type="compositionally biased region" description="Basic and acidic residues" evidence="10">
    <location>
        <begin position="373"/>
        <end position="398"/>
    </location>
</feature>
<evidence type="ECO:0000256" key="6">
    <source>
        <dbReference type="ARBA" id="ARBA00023242"/>
    </source>
</evidence>
<keyword evidence="3" id="KW-0013">ADP-ribosylation</keyword>
<feature type="compositionally biased region" description="Basic and acidic residues" evidence="10">
    <location>
        <begin position="73"/>
        <end position="113"/>
    </location>
</feature>
<keyword evidence="2" id="KW-0597">Phosphoprotein</keyword>
<feature type="compositionally biased region" description="Basic and acidic residues" evidence="10">
    <location>
        <begin position="19"/>
        <end position="48"/>
    </location>
</feature>
<dbReference type="Proteomes" id="UP000030742">
    <property type="component" value="Unassembled WGS sequence"/>
</dbReference>
<feature type="region of interest" description="Disordered" evidence="10">
    <location>
        <begin position="319"/>
        <end position="514"/>
    </location>
</feature>
<feature type="compositionally biased region" description="Acidic residues" evidence="10">
    <location>
        <begin position="480"/>
        <end position="497"/>
    </location>
</feature>
<feature type="compositionally biased region" description="Acidic residues" evidence="10">
    <location>
        <begin position="153"/>
        <end position="170"/>
    </location>
</feature>
<dbReference type="InterPro" id="IPR036361">
    <property type="entry name" value="SAP_dom_sf"/>
</dbReference>
<dbReference type="STRING" id="77166.U4U376"/>
<evidence type="ECO:0000256" key="4">
    <source>
        <dbReference type="ARBA" id="ARBA00022853"/>
    </source>
</evidence>
<feature type="domain" description="DEK-C" evidence="11">
    <location>
        <begin position="509"/>
        <end position="565"/>
    </location>
</feature>
<evidence type="ECO:0000256" key="8">
    <source>
        <dbReference type="ARBA" id="ARBA00064832"/>
    </source>
</evidence>
<comment type="subunit">
    <text evidence="8">Found in a mRNA splicing-dependent exon junction complex (EJC) with DEK, RBM8A, RNPS1, SRRM1 and ALYREF/THOC4. Interacts with histones H2A, H2B, H3, H4, acetylated histone H4, non-phosphorylated DAXX and HDAC2. Component of the B-WICH complex, at least composed of SMARCA5/SNF2H, BAZ1B/WSTF, SF3B1, DEK, MYO1C, ERCC6, MYBBP1A and DDX21. Binds DNA.</text>
</comment>
<dbReference type="FunFam" id="1.10.10.60:FF:000148">
    <property type="entry name" value="Dek, isoform B"/>
    <property type="match status" value="1"/>
</dbReference>
<feature type="compositionally biased region" description="Basic and acidic residues" evidence="10">
    <location>
        <begin position="349"/>
        <end position="361"/>
    </location>
</feature>
<dbReference type="AlphaFoldDB" id="U4U376"/>
<gene>
    <name evidence="12" type="ORF">D910_02479</name>
</gene>
<proteinExistence type="predicted"/>
<keyword evidence="5" id="KW-0238">DNA-binding</keyword>
<evidence type="ECO:0000256" key="1">
    <source>
        <dbReference type="ARBA" id="ARBA00004123"/>
    </source>
</evidence>
<dbReference type="EMBL" id="KB631654">
    <property type="protein sequence ID" value="ERL85056.1"/>
    <property type="molecule type" value="Genomic_DNA"/>
</dbReference>
<feature type="compositionally biased region" description="Basic residues" evidence="10">
    <location>
        <begin position="434"/>
        <end position="458"/>
    </location>
</feature>
<evidence type="ECO:0000256" key="5">
    <source>
        <dbReference type="ARBA" id="ARBA00023125"/>
    </source>
</evidence>
<keyword evidence="4" id="KW-0156">Chromatin regulator</keyword>
<name>U4U376_DENPD</name>